<evidence type="ECO:0000313" key="2">
    <source>
        <dbReference type="EMBL" id="EJZ83640.1"/>
    </source>
</evidence>
<dbReference type="PATRIC" id="fig|742818.3.peg.1217"/>
<comment type="caution">
    <text evidence="2">The sequence shown here is derived from an EMBL/GenBank/DDBJ whole genome shotgun (WGS) entry which is preliminary data.</text>
</comment>
<accession>K0Z8G5</accession>
<dbReference type="eggNOG" id="COG0515">
    <property type="taxonomic scope" value="Bacteria"/>
</dbReference>
<organism evidence="2 3">
    <name type="scientific">Slackia piriformis YIT 12062</name>
    <dbReference type="NCBI Taxonomy" id="742818"/>
    <lineage>
        <taxon>Bacteria</taxon>
        <taxon>Bacillati</taxon>
        <taxon>Actinomycetota</taxon>
        <taxon>Coriobacteriia</taxon>
        <taxon>Eggerthellales</taxon>
        <taxon>Eggerthellaceae</taxon>
        <taxon>Slackia</taxon>
    </lineage>
</organism>
<proteinExistence type="predicted"/>
<dbReference type="EMBL" id="ADMD01000007">
    <property type="protein sequence ID" value="EJZ83640.1"/>
    <property type="molecule type" value="Genomic_DNA"/>
</dbReference>
<dbReference type="Gene3D" id="1.10.510.10">
    <property type="entry name" value="Transferase(Phosphotransferase) domain 1"/>
    <property type="match status" value="1"/>
</dbReference>
<name>K0Z8G5_9ACTN</name>
<feature type="region of interest" description="Disordered" evidence="1">
    <location>
        <begin position="94"/>
        <end position="129"/>
    </location>
</feature>
<reference evidence="2 3" key="1">
    <citation type="submission" date="2012-08" db="EMBL/GenBank/DDBJ databases">
        <title>The Genome Sequence of Slackia piriformis YIT 12062.</title>
        <authorList>
            <consortium name="The Broad Institute Genome Sequencing Platform"/>
            <person name="Earl A."/>
            <person name="Ward D."/>
            <person name="Feldgarden M."/>
            <person name="Gevers D."/>
            <person name="Morotomi M."/>
            <person name="Walker B."/>
            <person name="Young S.K."/>
            <person name="Zeng Q."/>
            <person name="Gargeya S."/>
            <person name="Fitzgerald M."/>
            <person name="Haas B."/>
            <person name="Abouelleil A."/>
            <person name="Alvarado L."/>
            <person name="Arachchi H.M."/>
            <person name="Berlin A.M."/>
            <person name="Chapman S.B."/>
            <person name="Goldberg J."/>
            <person name="Griggs A."/>
            <person name="Gujja S."/>
            <person name="Hansen M."/>
            <person name="Howarth C."/>
            <person name="Imamovic A."/>
            <person name="Larimer J."/>
            <person name="McCowen C."/>
            <person name="Montmayeur A."/>
            <person name="Murphy C."/>
            <person name="Neiman D."/>
            <person name="Pearson M."/>
            <person name="Priest M."/>
            <person name="Roberts A."/>
            <person name="Saif S."/>
            <person name="Shea T."/>
            <person name="Sisk P."/>
            <person name="Sykes S."/>
            <person name="Wortman J."/>
            <person name="Nusbaum C."/>
            <person name="Birren B."/>
        </authorList>
    </citation>
    <scope>NUCLEOTIDE SEQUENCE [LARGE SCALE GENOMIC DNA]</scope>
    <source>
        <strain evidence="2 3">YIT 12062</strain>
    </source>
</reference>
<protein>
    <recommendedName>
        <fullName evidence="4">Protein kinase domain-containing protein</fullName>
    </recommendedName>
</protein>
<keyword evidence="3" id="KW-1185">Reference proteome</keyword>
<feature type="compositionally biased region" description="Basic and acidic residues" evidence="1">
    <location>
        <begin position="98"/>
        <end position="114"/>
    </location>
</feature>
<evidence type="ECO:0000256" key="1">
    <source>
        <dbReference type="SAM" id="MobiDB-lite"/>
    </source>
</evidence>
<dbReference type="Proteomes" id="UP000006069">
    <property type="component" value="Unassembled WGS sequence"/>
</dbReference>
<gene>
    <name evidence="2" type="ORF">HMPREF9451_01160</name>
</gene>
<dbReference type="SUPFAM" id="SSF56112">
    <property type="entry name" value="Protein kinase-like (PK-like)"/>
    <property type="match status" value="1"/>
</dbReference>
<dbReference type="InterPro" id="IPR011009">
    <property type="entry name" value="Kinase-like_dom_sf"/>
</dbReference>
<evidence type="ECO:0008006" key="4">
    <source>
        <dbReference type="Google" id="ProtNLM"/>
    </source>
</evidence>
<dbReference type="AlphaFoldDB" id="K0Z8G5"/>
<dbReference type="InParanoid" id="K0Z8G5"/>
<sequence>MGFAAPEQYGFAPADVRSDVYSVSQMLGYLLTGVSPEPGSKAFSQAIGDSQVVPADIAEIIKKGTVFEPGNRYQSIVDFSRALAVTCENLGNPGALDSRSRQDASEPSDSRFQADDSGSQPRSDESLKREALESAAAHVAAQDQATLRESRVHAALKIGLLSVAVVAALAASHIKCQHVRSSCGRLRG</sequence>
<dbReference type="HOGENOM" id="CLU_1440181_0_0_11"/>
<evidence type="ECO:0000313" key="3">
    <source>
        <dbReference type="Proteomes" id="UP000006069"/>
    </source>
</evidence>